<dbReference type="EMBL" id="CP003280">
    <property type="protein sequence ID" value="AFL80271.1"/>
    <property type="molecule type" value="Genomic_DNA"/>
</dbReference>
<feature type="chain" id="PRO_5003683862" evidence="2">
    <location>
        <begin position="20"/>
        <end position="158"/>
    </location>
</feature>
<dbReference type="HOGENOM" id="CLU_1665701_0_0_10"/>
<evidence type="ECO:0000259" key="3">
    <source>
        <dbReference type="Pfam" id="PF03544"/>
    </source>
</evidence>
<dbReference type="AlphaFoldDB" id="I3YTF3"/>
<evidence type="ECO:0000256" key="1">
    <source>
        <dbReference type="SAM" id="MobiDB-lite"/>
    </source>
</evidence>
<evidence type="ECO:0000256" key="2">
    <source>
        <dbReference type="SAM" id="SignalP"/>
    </source>
</evidence>
<dbReference type="OrthoDB" id="1162253at2"/>
<organism evidence="4 5">
    <name type="scientific">Aequorivita sublithincola (strain DSM 14238 / LMG 21431 / ACAM 643 / 9-3)</name>
    <dbReference type="NCBI Taxonomy" id="746697"/>
    <lineage>
        <taxon>Bacteria</taxon>
        <taxon>Pseudomonadati</taxon>
        <taxon>Bacteroidota</taxon>
        <taxon>Flavobacteriia</taxon>
        <taxon>Flavobacteriales</taxon>
        <taxon>Flavobacteriaceae</taxon>
        <taxon>Aequorivita</taxon>
    </lineage>
</organism>
<dbReference type="GO" id="GO:0055085">
    <property type="term" value="P:transmembrane transport"/>
    <property type="evidence" value="ECO:0007669"/>
    <property type="project" value="InterPro"/>
</dbReference>
<sequence>MKTKITILFAILFISFSFSQTTEIDKPNENSVDVKSPQSEPMGYNRVEVPPLAPNCKAKWKSEKKQKCTREFINNYINRKLNTDLVSELGLTGIFEIDIAFTIDKEGKTKNISATGGPEIMNQNAVEIIQTLPQLSPAMHNGELVEVFYKVPIAFSIL</sequence>
<keyword evidence="5" id="KW-1185">Reference proteome</keyword>
<name>I3YTF3_AEQSU</name>
<protein>
    <submittedName>
        <fullName evidence="4">Gram-negative bacterial tonB protein</fullName>
    </submittedName>
</protein>
<dbReference type="Proteomes" id="UP000006049">
    <property type="component" value="Chromosome"/>
</dbReference>
<dbReference type="Pfam" id="PF03544">
    <property type="entry name" value="TonB_C"/>
    <property type="match status" value="1"/>
</dbReference>
<evidence type="ECO:0000313" key="5">
    <source>
        <dbReference type="Proteomes" id="UP000006049"/>
    </source>
</evidence>
<dbReference type="RefSeq" id="WP_014781529.1">
    <property type="nucleotide sequence ID" value="NC_018013.1"/>
</dbReference>
<proteinExistence type="predicted"/>
<dbReference type="Gene3D" id="3.30.1150.10">
    <property type="match status" value="1"/>
</dbReference>
<feature type="signal peptide" evidence="2">
    <location>
        <begin position="1"/>
        <end position="19"/>
    </location>
</feature>
<reference evidence="4 5" key="1">
    <citation type="submission" date="2012-06" db="EMBL/GenBank/DDBJ databases">
        <title>The complete genome of Aequorivita sublithincola DSM 14238.</title>
        <authorList>
            <consortium name="US DOE Joint Genome Institute (JGI-PGF)"/>
            <person name="Lucas S."/>
            <person name="Copeland A."/>
            <person name="Lapidus A."/>
            <person name="Goodwin L."/>
            <person name="Pitluck S."/>
            <person name="Peters L."/>
            <person name="Munk A.C.C."/>
            <person name="Kyrpides N."/>
            <person name="Mavromatis K."/>
            <person name="Pagani I."/>
            <person name="Ivanova N."/>
            <person name="Ovchinnikova G."/>
            <person name="Zeytun A."/>
            <person name="Detter J.C."/>
            <person name="Han C."/>
            <person name="Land M."/>
            <person name="Hauser L."/>
            <person name="Markowitz V."/>
            <person name="Cheng J.-F."/>
            <person name="Hugenholtz P."/>
            <person name="Woyke T."/>
            <person name="Wu D."/>
            <person name="Tindall B."/>
            <person name="Faehnrich R."/>
            <person name="Brambilla E."/>
            <person name="Klenk H.-P."/>
            <person name="Eisen J.A."/>
        </authorList>
    </citation>
    <scope>NUCLEOTIDE SEQUENCE [LARGE SCALE GENOMIC DNA]</scope>
    <source>
        <strain evidence="5">DSM 14238 / LMG 21431 / ACAM 643 / 9-3</strain>
    </source>
</reference>
<evidence type="ECO:0000313" key="4">
    <source>
        <dbReference type="EMBL" id="AFL80271.1"/>
    </source>
</evidence>
<gene>
    <name evidence="4" type="ordered locus">Aeqsu_0764</name>
</gene>
<feature type="domain" description="TonB C-terminal" evidence="3">
    <location>
        <begin position="98"/>
        <end position="157"/>
    </location>
</feature>
<dbReference type="InterPro" id="IPR037682">
    <property type="entry name" value="TonB_C"/>
</dbReference>
<dbReference type="STRING" id="746697.Aeqsu_0764"/>
<accession>I3YTF3</accession>
<keyword evidence="2" id="KW-0732">Signal</keyword>
<dbReference type="SUPFAM" id="SSF74653">
    <property type="entry name" value="TolA/TonB C-terminal domain"/>
    <property type="match status" value="1"/>
</dbReference>
<feature type="compositionally biased region" description="Polar residues" evidence="1">
    <location>
        <begin position="29"/>
        <end position="39"/>
    </location>
</feature>
<feature type="region of interest" description="Disordered" evidence="1">
    <location>
        <begin position="27"/>
        <end position="47"/>
    </location>
</feature>
<dbReference type="KEGG" id="asl:Aeqsu_0764"/>
<dbReference type="eggNOG" id="COG0810">
    <property type="taxonomic scope" value="Bacteria"/>
</dbReference>